<dbReference type="Proteomes" id="UP001642464">
    <property type="component" value="Unassembled WGS sequence"/>
</dbReference>
<evidence type="ECO:0000313" key="1">
    <source>
        <dbReference type="EMBL" id="CAK9001548.1"/>
    </source>
</evidence>
<dbReference type="EMBL" id="CAXAMM010003887">
    <property type="protein sequence ID" value="CAK9001548.1"/>
    <property type="molecule type" value="Genomic_DNA"/>
</dbReference>
<accession>A0ABP0IG17</accession>
<sequence>MTAVMRMDSRLVGEVEMGASSALASTVVARMETICAVCPDFLLATVLEGMMRKELECLSQSDLEDLASIVSAHSPRNVAGFRLGHKVVLGCRRDGVTSFFDALSKMTAAEIRDWRQAVSAVTTATTTTTAATFSQ</sequence>
<proteinExistence type="predicted"/>
<protein>
    <submittedName>
        <fullName evidence="1">Uncharacterized protein</fullName>
    </submittedName>
</protein>
<evidence type="ECO:0000313" key="2">
    <source>
        <dbReference type="Proteomes" id="UP001642464"/>
    </source>
</evidence>
<gene>
    <name evidence="1" type="ORF">SCF082_LOCUS6971</name>
</gene>
<organism evidence="1 2">
    <name type="scientific">Durusdinium trenchii</name>
    <dbReference type="NCBI Taxonomy" id="1381693"/>
    <lineage>
        <taxon>Eukaryota</taxon>
        <taxon>Sar</taxon>
        <taxon>Alveolata</taxon>
        <taxon>Dinophyceae</taxon>
        <taxon>Suessiales</taxon>
        <taxon>Symbiodiniaceae</taxon>
        <taxon>Durusdinium</taxon>
    </lineage>
</organism>
<reference evidence="1 2" key="1">
    <citation type="submission" date="2024-02" db="EMBL/GenBank/DDBJ databases">
        <authorList>
            <person name="Chen Y."/>
            <person name="Shah S."/>
            <person name="Dougan E. K."/>
            <person name="Thang M."/>
            <person name="Chan C."/>
        </authorList>
    </citation>
    <scope>NUCLEOTIDE SEQUENCE [LARGE SCALE GENOMIC DNA]</scope>
</reference>
<keyword evidence="2" id="KW-1185">Reference proteome</keyword>
<comment type="caution">
    <text evidence="1">The sequence shown here is derived from an EMBL/GenBank/DDBJ whole genome shotgun (WGS) entry which is preliminary data.</text>
</comment>
<name>A0ABP0IG17_9DINO</name>